<feature type="region of interest" description="Disordered" evidence="1">
    <location>
        <begin position="1"/>
        <end position="26"/>
    </location>
</feature>
<dbReference type="Proteomes" id="UP000324832">
    <property type="component" value="Unassembled WGS sequence"/>
</dbReference>
<sequence length="247" mass="28602">MDLAKQENSPTQSEIRDITDNSANDRVNKRLSLPIAHADNNKKPRYLDDQECEGSESERSKNKNYSILLSDLPGEWNYVQIKEYVTKECGVNVLKILDKRSNKNNYQIQLRFNSEEHYKIALDKLKTKEIEGKLTVEVDDEDPDSDNSSVTTVQIAKCDTNDVDFWETDPEGLYGLKLEYLMSLEITPPLVRWIHVTNFRCDKSELRDVFEMAGRIVFCTVIHAVDKYAKIMYSHPLEAVQVEYEVK</sequence>
<protein>
    <submittedName>
        <fullName evidence="2">Uncharacterized protein</fullName>
    </submittedName>
</protein>
<dbReference type="InterPro" id="IPR035979">
    <property type="entry name" value="RBD_domain_sf"/>
</dbReference>
<dbReference type="EMBL" id="FZQP02003013">
    <property type="protein sequence ID" value="VVC97108.1"/>
    <property type="molecule type" value="Genomic_DNA"/>
</dbReference>
<evidence type="ECO:0000313" key="2">
    <source>
        <dbReference type="EMBL" id="VVC97108.1"/>
    </source>
</evidence>
<organism evidence="2 3">
    <name type="scientific">Leptidea sinapis</name>
    <dbReference type="NCBI Taxonomy" id="189913"/>
    <lineage>
        <taxon>Eukaryota</taxon>
        <taxon>Metazoa</taxon>
        <taxon>Ecdysozoa</taxon>
        <taxon>Arthropoda</taxon>
        <taxon>Hexapoda</taxon>
        <taxon>Insecta</taxon>
        <taxon>Pterygota</taxon>
        <taxon>Neoptera</taxon>
        <taxon>Endopterygota</taxon>
        <taxon>Lepidoptera</taxon>
        <taxon>Glossata</taxon>
        <taxon>Ditrysia</taxon>
        <taxon>Papilionoidea</taxon>
        <taxon>Pieridae</taxon>
        <taxon>Dismorphiinae</taxon>
        <taxon>Leptidea</taxon>
    </lineage>
</organism>
<accession>A0A5E4QJ40</accession>
<dbReference type="SUPFAM" id="SSF54928">
    <property type="entry name" value="RNA-binding domain, RBD"/>
    <property type="match status" value="2"/>
</dbReference>
<dbReference type="AlphaFoldDB" id="A0A5E4QJ40"/>
<feature type="compositionally biased region" description="Basic and acidic residues" evidence="1">
    <location>
        <begin position="39"/>
        <end position="48"/>
    </location>
</feature>
<dbReference type="GO" id="GO:0003676">
    <property type="term" value="F:nucleic acid binding"/>
    <property type="evidence" value="ECO:0007669"/>
    <property type="project" value="InterPro"/>
</dbReference>
<feature type="compositionally biased region" description="Polar residues" evidence="1">
    <location>
        <begin position="1"/>
        <end position="13"/>
    </location>
</feature>
<name>A0A5E4QJ40_9NEOP</name>
<reference evidence="2 3" key="1">
    <citation type="submission" date="2017-07" db="EMBL/GenBank/DDBJ databases">
        <authorList>
            <person name="Talla V."/>
            <person name="Backstrom N."/>
        </authorList>
    </citation>
    <scope>NUCLEOTIDE SEQUENCE [LARGE SCALE GENOMIC DNA]</scope>
</reference>
<proteinExistence type="predicted"/>
<keyword evidence="3" id="KW-1185">Reference proteome</keyword>
<feature type="region of interest" description="Disordered" evidence="1">
    <location>
        <begin position="38"/>
        <end position="60"/>
    </location>
</feature>
<evidence type="ECO:0000256" key="1">
    <source>
        <dbReference type="SAM" id="MobiDB-lite"/>
    </source>
</evidence>
<gene>
    <name evidence="2" type="ORF">LSINAPIS_LOCUS8475</name>
</gene>
<evidence type="ECO:0000313" key="3">
    <source>
        <dbReference type="Proteomes" id="UP000324832"/>
    </source>
</evidence>